<dbReference type="InterPro" id="IPR007485">
    <property type="entry name" value="LPS_assembly_LptE"/>
</dbReference>
<dbReference type="GO" id="GO:0043165">
    <property type="term" value="P:Gram-negative-bacterium-type cell outer membrane assembly"/>
    <property type="evidence" value="ECO:0007669"/>
    <property type="project" value="InterPro"/>
</dbReference>
<dbReference type="AlphaFoldDB" id="A0A3B1BN40"/>
<dbReference type="PROSITE" id="PS51257">
    <property type="entry name" value="PROKAR_LIPOPROTEIN"/>
    <property type="match status" value="1"/>
</dbReference>
<organism evidence="1">
    <name type="scientific">hydrothermal vent metagenome</name>
    <dbReference type="NCBI Taxonomy" id="652676"/>
    <lineage>
        <taxon>unclassified sequences</taxon>
        <taxon>metagenomes</taxon>
        <taxon>ecological metagenomes</taxon>
    </lineage>
</organism>
<evidence type="ECO:0000313" key="1">
    <source>
        <dbReference type="EMBL" id="VAX19359.1"/>
    </source>
</evidence>
<accession>A0A3B1BN40</accession>
<proteinExistence type="predicted"/>
<dbReference type="EMBL" id="UOGE01000044">
    <property type="protein sequence ID" value="VAX19359.1"/>
    <property type="molecule type" value="Genomic_DNA"/>
</dbReference>
<gene>
    <name evidence="1" type="ORF">MNBD_NITROSPINAE02-895</name>
</gene>
<reference evidence="1" key="1">
    <citation type="submission" date="2018-06" db="EMBL/GenBank/DDBJ databases">
        <authorList>
            <person name="Zhirakovskaya E."/>
        </authorList>
    </citation>
    <scope>NUCLEOTIDE SEQUENCE</scope>
</reference>
<name>A0A3B1BN40_9ZZZZ</name>
<dbReference type="Gene3D" id="3.30.160.150">
    <property type="entry name" value="Lipoprotein like domain"/>
    <property type="match status" value="1"/>
</dbReference>
<protein>
    <submittedName>
        <fullName evidence="1">Uncharacterized protein</fullName>
    </submittedName>
</protein>
<dbReference type="Pfam" id="PF04390">
    <property type="entry name" value="LptE"/>
    <property type="match status" value="1"/>
</dbReference>
<dbReference type="GO" id="GO:0019867">
    <property type="term" value="C:outer membrane"/>
    <property type="evidence" value="ECO:0007669"/>
    <property type="project" value="InterPro"/>
</dbReference>
<sequence>MKAKLFSTLLAISIVISACGYAFVGRGSSLPEGVLSIAIPQFKNKTGEPNLDTIVTGIIKKAFIVDGRLVVKNPENADSILTGVIDAYTLSPLAYDSNNNVTEYSVALKLSLTHTATATKKVLVKQKLVTDWRYKVDPAILLAESSRLDATKEAAERVADTIVSLIIEAF</sequence>